<dbReference type="OrthoDB" id="9961544at2"/>
<accession>A0A3B0C8B8</accession>
<dbReference type="AlphaFoldDB" id="A0A3B0C8B8"/>
<keyword evidence="3" id="KW-1185">Reference proteome</keyword>
<evidence type="ECO:0000256" key="1">
    <source>
        <dbReference type="SAM" id="MobiDB-lite"/>
    </source>
</evidence>
<comment type="caution">
    <text evidence="2">The sequence shown here is derived from an EMBL/GenBank/DDBJ whole genome shotgun (WGS) entry which is preliminary data.</text>
</comment>
<gene>
    <name evidence="2" type="ORF">D7M11_19590</name>
</gene>
<name>A0A3B0C8B8_9BACL</name>
<sequence length="95" mass="9846">MEANRQEEKAVVSWETAQKEKQRQDEASSGGSGNVVSIKPAAAQRLIAEPSVVTRAMPGADGGAKPAATVIYVGSGFWATAKSTTHASTSIRMAA</sequence>
<protein>
    <submittedName>
        <fullName evidence="2">Uncharacterized protein</fullName>
    </submittedName>
</protein>
<evidence type="ECO:0000313" key="3">
    <source>
        <dbReference type="Proteomes" id="UP000282311"/>
    </source>
</evidence>
<reference evidence="2 3" key="1">
    <citation type="journal article" date="2007" name="Int. J. Syst. Evol. Microbiol.">
        <title>Paenibacillus ginsengarvi sp. nov., isolated from soil from ginseng cultivation.</title>
        <authorList>
            <person name="Yoon M.H."/>
            <person name="Ten L.N."/>
            <person name="Im W.T."/>
        </authorList>
    </citation>
    <scope>NUCLEOTIDE SEQUENCE [LARGE SCALE GENOMIC DNA]</scope>
    <source>
        <strain evidence="2 3">KCTC 13059</strain>
    </source>
</reference>
<feature type="compositionally biased region" description="Basic and acidic residues" evidence="1">
    <location>
        <begin position="1"/>
        <end position="10"/>
    </location>
</feature>
<organism evidence="2 3">
    <name type="scientific">Paenibacillus ginsengarvi</name>
    <dbReference type="NCBI Taxonomy" id="400777"/>
    <lineage>
        <taxon>Bacteria</taxon>
        <taxon>Bacillati</taxon>
        <taxon>Bacillota</taxon>
        <taxon>Bacilli</taxon>
        <taxon>Bacillales</taxon>
        <taxon>Paenibacillaceae</taxon>
        <taxon>Paenibacillus</taxon>
    </lineage>
</organism>
<feature type="compositionally biased region" description="Basic and acidic residues" evidence="1">
    <location>
        <begin position="17"/>
        <end position="26"/>
    </location>
</feature>
<feature type="region of interest" description="Disordered" evidence="1">
    <location>
        <begin position="1"/>
        <end position="36"/>
    </location>
</feature>
<dbReference type="EMBL" id="RBAH01000014">
    <property type="protein sequence ID" value="RKN80684.1"/>
    <property type="molecule type" value="Genomic_DNA"/>
</dbReference>
<dbReference type="RefSeq" id="WP_120748939.1">
    <property type="nucleotide sequence ID" value="NZ_RBAH01000014.1"/>
</dbReference>
<proteinExistence type="predicted"/>
<evidence type="ECO:0000313" key="2">
    <source>
        <dbReference type="EMBL" id="RKN80684.1"/>
    </source>
</evidence>
<dbReference type="Proteomes" id="UP000282311">
    <property type="component" value="Unassembled WGS sequence"/>
</dbReference>